<reference evidence="2 3" key="1">
    <citation type="submission" date="2016-08" db="EMBL/GenBank/DDBJ databases">
        <title>Identification and validation of antigenic proteins from Pajaroellobacter abortibovis using de-novo genome sequence assembly and reverse vaccinology.</title>
        <authorList>
            <person name="Welly B.T."/>
            <person name="Miller M.R."/>
            <person name="Stott J.L."/>
            <person name="Blanchard M.T."/>
            <person name="Islas-Trejo A.D."/>
            <person name="O'Rourke S.M."/>
            <person name="Young A.E."/>
            <person name="Medrano J.F."/>
            <person name="Van Eenennaam A.L."/>
        </authorList>
    </citation>
    <scope>NUCLEOTIDE SEQUENCE [LARGE SCALE GENOMIC DNA]</scope>
    <source>
        <strain evidence="2 3">BTF92-0548A/99-0131</strain>
    </source>
</reference>
<dbReference type="Proteomes" id="UP000185544">
    <property type="component" value="Chromosome"/>
</dbReference>
<name>A0A1L6MX00_9BACT</name>
<evidence type="ECO:0000313" key="3">
    <source>
        <dbReference type="Proteomes" id="UP000185544"/>
    </source>
</evidence>
<keyword evidence="3" id="KW-1185">Reference proteome</keyword>
<proteinExistence type="predicted"/>
<protein>
    <submittedName>
        <fullName evidence="2">Uncharacterized protein</fullName>
    </submittedName>
</protein>
<evidence type="ECO:0000313" key="2">
    <source>
        <dbReference type="EMBL" id="APR99948.1"/>
    </source>
</evidence>
<dbReference type="AlphaFoldDB" id="A0A1L6MX00"/>
<dbReference type="STRING" id="1882918.BCY86_04070"/>
<dbReference type="KEGG" id="pabo:BCY86_04070"/>
<feature type="region of interest" description="Disordered" evidence="1">
    <location>
        <begin position="1"/>
        <end position="24"/>
    </location>
</feature>
<dbReference type="EMBL" id="CP016908">
    <property type="protein sequence ID" value="APR99948.1"/>
    <property type="molecule type" value="Genomic_DNA"/>
</dbReference>
<sequence length="123" mass="13667">MDALKLKKSPQQGEHNGGLDEQISEESMYHSIESHFGFSGSFGGQESETLSTLDVRQEYELFSLWKIHKNSYSHRVGNSSLTSVIAQTVSFALWSRMVGRRDGHPGEDYRAGGSGWGLALLVF</sequence>
<organism evidence="2 3">
    <name type="scientific">Pajaroellobacter abortibovis</name>
    <dbReference type="NCBI Taxonomy" id="1882918"/>
    <lineage>
        <taxon>Bacteria</taxon>
        <taxon>Pseudomonadati</taxon>
        <taxon>Myxococcota</taxon>
        <taxon>Polyangia</taxon>
        <taxon>Polyangiales</taxon>
        <taxon>Polyangiaceae</taxon>
    </lineage>
</organism>
<gene>
    <name evidence="2" type="ORF">BCY86_04070</name>
</gene>
<accession>A0A1L6MX00</accession>
<evidence type="ECO:0000256" key="1">
    <source>
        <dbReference type="SAM" id="MobiDB-lite"/>
    </source>
</evidence>